<dbReference type="RefSeq" id="WP_088237152.1">
    <property type="nucleotide sequence ID" value="NZ_FMAY01000004.1"/>
</dbReference>
<reference evidence="2" key="1">
    <citation type="submission" date="2016-08" db="EMBL/GenBank/DDBJ databases">
        <authorList>
            <person name="Varghese N."/>
            <person name="Submissions Spin"/>
        </authorList>
    </citation>
    <scope>NUCLEOTIDE SEQUENCE [LARGE SCALE GENOMIC DNA]</scope>
    <source>
        <strain evidence="2">REICA_082</strain>
    </source>
</reference>
<organism evidence="1 2">
    <name type="scientific">Kosakonia oryzendophytica</name>
    <dbReference type="NCBI Taxonomy" id="1005665"/>
    <lineage>
        <taxon>Bacteria</taxon>
        <taxon>Pseudomonadati</taxon>
        <taxon>Pseudomonadota</taxon>
        <taxon>Gammaproteobacteria</taxon>
        <taxon>Enterobacterales</taxon>
        <taxon>Enterobacteriaceae</taxon>
        <taxon>Kosakonia</taxon>
    </lineage>
</organism>
<evidence type="ECO:0000313" key="1">
    <source>
        <dbReference type="EMBL" id="SCC01403.1"/>
    </source>
</evidence>
<dbReference type="AlphaFoldDB" id="A0A1C4B3F6"/>
<proteinExistence type="predicted"/>
<dbReference type="Proteomes" id="UP000198975">
    <property type="component" value="Unassembled WGS sequence"/>
</dbReference>
<accession>A0A1C4B3F6</accession>
<sequence>MHGIDRPLTIFITKKPFNDHSADDMQCGDMDEKTLKSKFHLHQVSSLVDWSTFHSPYDHPALRNLPAYSKEKVIAILFDELRNQSRAFSFIGTHQGLITKLINHMQYKNGADYRDLQLDQAYNRMILNDKSDGNILTAIQYVLSTHDFNARQLSKESFIDVFSLVHLPKFVGWQNCINGPGISVHDINSTEIIIESIVFQENRYTATIHFKAQDHFGLDQEDISKFKFKFNTISFFRIWFVLQRYCKFSYKPFFTNFNARITISGENNA</sequence>
<gene>
    <name evidence="1" type="ORF">GA0061071_10498</name>
</gene>
<protein>
    <recommendedName>
        <fullName evidence="3">DUF3289 family protein</fullName>
    </recommendedName>
</protein>
<dbReference type="InterPro" id="IPR017483">
    <property type="entry name" value="CHP03034"/>
</dbReference>
<keyword evidence="2" id="KW-1185">Reference proteome</keyword>
<dbReference type="EMBL" id="FMAY01000004">
    <property type="protein sequence ID" value="SCC01403.1"/>
    <property type="molecule type" value="Genomic_DNA"/>
</dbReference>
<evidence type="ECO:0008006" key="3">
    <source>
        <dbReference type="Google" id="ProtNLM"/>
    </source>
</evidence>
<name>A0A1C4B3F6_9ENTR</name>
<dbReference type="OrthoDB" id="612868at2"/>
<evidence type="ECO:0000313" key="2">
    <source>
        <dbReference type="Proteomes" id="UP000198975"/>
    </source>
</evidence>
<dbReference type="NCBIfam" id="TIGR03034">
    <property type="entry name" value="YPO3983 family protein"/>
    <property type="match status" value="1"/>
</dbReference>
<dbReference type="Pfam" id="PF11692">
    <property type="entry name" value="DUF3289"/>
    <property type="match status" value="1"/>
</dbReference>